<evidence type="ECO:0000313" key="4">
    <source>
        <dbReference type="Proteomes" id="UP000633509"/>
    </source>
</evidence>
<organism evidence="3 4">
    <name type="scientific">Nonomuraea angiospora</name>
    <dbReference type="NCBI Taxonomy" id="46172"/>
    <lineage>
        <taxon>Bacteria</taxon>
        <taxon>Bacillati</taxon>
        <taxon>Actinomycetota</taxon>
        <taxon>Actinomycetes</taxon>
        <taxon>Streptosporangiales</taxon>
        <taxon>Streptosporangiaceae</taxon>
        <taxon>Nonomuraea</taxon>
    </lineage>
</organism>
<dbReference type="InterPro" id="IPR006015">
    <property type="entry name" value="Universal_stress_UspA"/>
</dbReference>
<evidence type="ECO:0000313" key="3">
    <source>
        <dbReference type="EMBL" id="MBE1588915.1"/>
    </source>
</evidence>
<dbReference type="PANTHER" id="PTHR46553:SF3">
    <property type="entry name" value="ADENINE NUCLEOTIDE ALPHA HYDROLASES-LIKE SUPERFAMILY PROTEIN"/>
    <property type="match status" value="1"/>
</dbReference>
<dbReference type="InterPro" id="IPR006016">
    <property type="entry name" value="UspA"/>
</dbReference>
<reference evidence="3 4" key="1">
    <citation type="submission" date="2020-10" db="EMBL/GenBank/DDBJ databases">
        <title>Sequencing the genomes of 1000 actinobacteria strains.</title>
        <authorList>
            <person name="Klenk H.-P."/>
        </authorList>
    </citation>
    <scope>NUCLEOTIDE SEQUENCE [LARGE SCALE GENOMIC DNA]</scope>
    <source>
        <strain evidence="3 4">DSM 43173</strain>
    </source>
</reference>
<dbReference type="Gene3D" id="3.40.50.12370">
    <property type="match status" value="1"/>
</dbReference>
<dbReference type="RefSeq" id="WP_225963837.1">
    <property type="nucleotide sequence ID" value="NZ_JADBEK010000001.1"/>
</dbReference>
<feature type="domain" description="UspA" evidence="2">
    <location>
        <begin position="13"/>
        <end position="145"/>
    </location>
</feature>
<name>A0ABR9M8H5_9ACTN</name>
<proteinExistence type="inferred from homology"/>
<evidence type="ECO:0000259" key="2">
    <source>
        <dbReference type="Pfam" id="PF00582"/>
    </source>
</evidence>
<sequence>MTPCPWKGPEDMDHIVLGYDGSDFAMQALDWALDEAELRKLPLTLAHAWQWPYGDAEEEAKAHLRKAADHVLWHGAECARSTSSGVQVETDLYEGSAAQRLVELSGDATLVVVGSRGLSALPRAVVGSVAGYVAAHAERPVIVVRGPGPLPAPTDPGPIVVADREPDASVVEFAFGEAALRQVPVSASADLTEWAASHPEVRVQAGEAPDHATLMVVGRRRAAWFGAADSLLQHAPCPVAVVSER</sequence>
<dbReference type="Pfam" id="PF00582">
    <property type="entry name" value="Usp"/>
    <property type="match status" value="1"/>
</dbReference>
<keyword evidence="4" id="KW-1185">Reference proteome</keyword>
<dbReference type="EMBL" id="JADBEK010000001">
    <property type="protein sequence ID" value="MBE1588915.1"/>
    <property type="molecule type" value="Genomic_DNA"/>
</dbReference>
<evidence type="ECO:0000256" key="1">
    <source>
        <dbReference type="ARBA" id="ARBA00008791"/>
    </source>
</evidence>
<comment type="similarity">
    <text evidence="1">Belongs to the universal stress protein A family.</text>
</comment>
<dbReference type="SUPFAM" id="SSF52402">
    <property type="entry name" value="Adenine nucleotide alpha hydrolases-like"/>
    <property type="match status" value="1"/>
</dbReference>
<dbReference type="Proteomes" id="UP000633509">
    <property type="component" value="Unassembled WGS sequence"/>
</dbReference>
<gene>
    <name evidence="3" type="ORF">H4W80_007173</name>
</gene>
<accession>A0ABR9M8H5</accession>
<dbReference type="PANTHER" id="PTHR46553">
    <property type="entry name" value="ADENINE NUCLEOTIDE ALPHA HYDROLASES-LIKE SUPERFAMILY PROTEIN"/>
    <property type="match status" value="1"/>
</dbReference>
<protein>
    <submittedName>
        <fullName evidence="3">Nucleotide-binding universal stress UspA family protein</fullName>
    </submittedName>
</protein>
<comment type="caution">
    <text evidence="3">The sequence shown here is derived from an EMBL/GenBank/DDBJ whole genome shotgun (WGS) entry which is preliminary data.</text>
</comment>
<dbReference type="PRINTS" id="PR01438">
    <property type="entry name" value="UNVRSLSTRESS"/>
</dbReference>